<reference evidence="14" key="1">
    <citation type="submission" date="2022-09" db="EMBL/GenBank/DDBJ databases">
        <title>Tahibacter sp. nov., isolated from a fresh water.</title>
        <authorList>
            <person name="Baek J.H."/>
            <person name="Lee J.K."/>
            <person name="Kim J.M."/>
            <person name="Jeon C.O."/>
        </authorList>
    </citation>
    <scope>NUCLEOTIDE SEQUENCE</scope>
    <source>
        <strain evidence="14">W38</strain>
    </source>
</reference>
<evidence type="ECO:0000256" key="6">
    <source>
        <dbReference type="ARBA" id="ARBA00022692"/>
    </source>
</evidence>
<evidence type="ECO:0000256" key="3">
    <source>
        <dbReference type="ARBA" id="ARBA00012438"/>
    </source>
</evidence>
<dbReference type="SMART" id="SM00304">
    <property type="entry name" value="HAMP"/>
    <property type="match status" value="1"/>
</dbReference>
<dbReference type="Gene3D" id="6.10.340.10">
    <property type="match status" value="1"/>
</dbReference>
<dbReference type="Pfam" id="PF00512">
    <property type="entry name" value="HisKA"/>
    <property type="match status" value="1"/>
</dbReference>
<dbReference type="InterPro" id="IPR050428">
    <property type="entry name" value="TCS_sensor_his_kinase"/>
</dbReference>
<dbReference type="InterPro" id="IPR003661">
    <property type="entry name" value="HisK_dim/P_dom"/>
</dbReference>
<dbReference type="PRINTS" id="PR00344">
    <property type="entry name" value="BCTRLSENSOR"/>
</dbReference>
<dbReference type="PANTHER" id="PTHR45436:SF5">
    <property type="entry name" value="SENSOR HISTIDINE KINASE TRCS"/>
    <property type="match status" value="1"/>
</dbReference>
<dbReference type="RefSeq" id="WP_261694193.1">
    <property type="nucleotide sequence ID" value="NZ_CP104694.1"/>
</dbReference>
<proteinExistence type="predicted"/>
<dbReference type="SUPFAM" id="SSF47384">
    <property type="entry name" value="Homodimeric domain of signal transducing histidine kinase"/>
    <property type="match status" value="1"/>
</dbReference>
<comment type="catalytic activity">
    <reaction evidence="1">
        <text>ATP + protein L-histidine = ADP + protein N-phospho-L-histidine.</text>
        <dbReference type="EC" id="2.7.13.3"/>
    </reaction>
</comment>
<dbReference type="Proteomes" id="UP001064632">
    <property type="component" value="Chromosome"/>
</dbReference>
<evidence type="ECO:0000256" key="10">
    <source>
        <dbReference type="ARBA" id="ARBA00023136"/>
    </source>
</evidence>
<keyword evidence="9" id="KW-0902">Two-component regulatory system</keyword>
<keyword evidence="7" id="KW-0418">Kinase</keyword>
<dbReference type="EMBL" id="CP104694">
    <property type="protein sequence ID" value="UXI67217.1"/>
    <property type="molecule type" value="Genomic_DNA"/>
</dbReference>
<dbReference type="Gene3D" id="3.30.565.10">
    <property type="entry name" value="Histidine kinase-like ATPase, C-terminal domain"/>
    <property type="match status" value="1"/>
</dbReference>
<evidence type="ECO:0000313" key="14">
    <source>
        <dbReference type="EMBL" id="UXI67217.1"/>
    </source>
</evidence>
<dbReference type="Pfam" id="PF00672">
    <property type="entry name" value="HAMP"/>
    <property type="match status" value="1"/>
</dbReference>
<keyword evidence="14" id="KW-0547">Nucleotide-binding</keyword>
<feature type="transmembrane region" description="Helical" evidence="11">
    <location>
        <begin position="50"/>
        <end position="73"/>
    </location>
</feature>
<evidence type="ECO:0000256" key="5">
    <source>
        <dbReference type="ARBA" id="ARBA00022679"/>
    </source>
</evidence>
<dbReference type="InterPro" id="IPR005467">
    <property type="entry name" value="His_kinase_dom"/>
</dbReference>
<keyword evidence="14" id="KW-0067">ATP-binding</keyword>
<evidence type="ECO:0000259" key="12">
    <source>
        <dbReference type="PROSITE" id="PS50109"/>
    </source>
</evidence>
<dbReference type="PANTHER" id="PTHR45436">
    <property type="entry name" value="SENSOR HISTIDINE KINASE YKOH"/>
    <property type="match status" value="1"/>
</dbReference>
<keyword evidence="4" id="KW-0597">Phosphoprotein</keyword>
<dbReference type="EC" id="2.7.13.3" evidence="3"/>
<sequence length="348" mass="37180">MLGNPAIAVVAATFDVKVEGAVVGRLLLSPLPAPSGDLAQAFAATQWRQALVAALVILVGAVVLAFALARWLLQPIRALAEGTSALADGDYSRRLPQVRNDELGALSNHFNHLASTLEQHQQARRDWGADIAHELRTPLSILQGEIQAMQDGVRPMNATALNSLHAECARLAALIDDLYQLSLADAGALDYRFAPMDLGEVLMATCAAQSAACTDAGLTLELAPLPATVLPVRGDEGRLNQLLANLIGNSRRYTDAPGRIRITATRLPTHWSVDIDDTPPGVPPESLPRLFDRLYRVDRSRNRAHGGAGLGLAICRAIVQAHGGSIEAHHSPLGGLRVRLRLPIAEKD</sequence>
<keyword evidence="8 11" id="KW-1133">Transmembrane helix</keyword>
<keyword evidence="5" id="KW-0808">Transferase</keyword>
<keyword evidence="15" id="KW-1185">Reference proteome</keyword>
<dbReference type="SUPFAM" id="SSF158472">
    <property type="entry name" value="HAMP domain-like"/>
    <property type="match status" value="1"/>
</dbReference>
<organism evidence="14 15">
    <name type="scientific">Tahibacter amnicola</name>
    <dbReference type="NCBI Taxonomy" id="2976241"/>
    <lineage>
        <taxon>Bacteria</taxon>
        <taxon>Pseudomonadati</taxon>
        <taxon>Pseudomonadota</taxon>
        <taxon>Gammaproteobacteria</taxon>
        <taxon>Lysobacterales</taxon>
        <taxon>Rhodanobacteraceae</taxon>
        <taxon>Tahibacter</taxon>
    </lineage>
</organism>
<dbReference type="PROSITE" id="PS50109">
    <property type="entry name" value="HIS_KIN"/>
    <property type="match status" value="1"/>
</dbReference>
<name>A0ABY6BBM5_9GAMM</name>
<dbReference type="SMART" id="SM00387">
    <property type="entry name" value="HATPase_c"/>
    <property type="match status" value="1"/>
</dbReference>
<evidence type="ECO:0000259" key="13">
    <source>
        <dbReference type="PROSITE" id="PS50885"/>
    </source>
</evidence>
<protein>
    <recommendedName>
        <fullName evidence="3">histidine kinase</fullName>
        <ecNumber evidence="3">2.7.13.3</ecNumber>
    </recommendedName>
</protein>
<dbReference type="PROSITE" id="PS50885">
    <property type="entry name" value="HAMP"/>
    <property type="match status" value="1"/>
</dbReference>
<gene>
    <name evidence="14" type="ORF">N4264_21130</name>
</gene>
<evidence type="ECO:0000256" key="4">
    <source>
        <dbReference type="ARBA" id="ARBA00022553"/>
    </source>
</evidence>
<dbReference type="GO" id="GO:0005524">
    <property type="term" value="F:ATP binding"/>
    <property type="evidence" value="ECO:0007669"/>
    <property type="project" value="UniProtKB-KW"/>
</dbReference>
<dbReference type="InterPro" id="IPR036097">
    <property type="entry name" value="HisK_dim/P_sf"/>
</dbReference>
<evidence type="ECO:0000313" key="15">
    <source>
        <dbReference type="Proteomes" id="UP001064632"/>
    </source>
</evidence>
<dbReference type="CDD" id="cd00082">
    <property type="entry name" value="HisKA"/>
    <property type="match status" value="1"/>
</dbReference>
<feature type="domain" description="Histidine kinase" evidence="12">
    <location>
        <begin position="130"/>
        <end position="346"/>
    </location>
</feature>
<dbReference type="SUPFAM" id="SSF55874">
    <property type="entry name" value="ATPase domain of HSP90 chaperone/DNA topoisomerase II/histidine kinase"/>
    <property type="match status" value="1"/>
</dbReference>
<keyword evidence="10 11" id="KW-0472">Membrane</keyword>
<dbReference type="CDD" id="cd06225">
    <property type="entry name" value="HAMP"/>
    <property type="match status" value="1"/>
</dbReference>
<dbReference type="Pfam" id="PF02518">
    <property type="entry name" value="HATPase_c"/>
    <property type="match status" value="1"/>
</dbReference>
<evidence type="ECO:0000256" key="9">
    <source>
        <dbReference type="ARBA" id="ARBA00023012"/>
    </source>
</evidence>
<evidence type="ECO:0000256" key="2">
    <source>
        <dbReference type="ARBA" id="ARBA00004370"/>
    </source>
</evidence>
<comment type="subcellular location">
    <subcellularLocation>
        <location evidence="2">Membrane</location>
    </subcellularLocation>
</comment>
<dbReference type="InterPro" id="IPR004358">
    <property type="entry name" value="Sig_transdc_His_kin-like_C"/>
</dbReference>
<evidence type="ECO:0000256" key="8">
    <source>
        <dbReference type="ARBA" id="ARBA00022989"/>
    </source>
</evidence>
<evidence type="ECO:0000256" key="1">
    <source>
        <dbReference type="ARBA" id="ARBA00000085"/>
    </source>
</evidence>
<dbReference type="InterPro" id="IPR003594">
    <property type="entry name" value="HATPase_dom"/>
</dbReference>
<dbReference type="InterPro" id="IPR036890">
    <property type="entry name" value="HATPase_C_sf"/>
</dbReference>
<dbReference type="InterPro" id="IPR003660">
    <property type="entry name" value="HAMP_dom"/>
</dbReference>
<feature type="domain" description="HAMP" evidence="13">
    <location>
        <begin position="70"/>
        <end position="122"/>
    </location>
</feature>
<dbReference type="Gene3D" id="1.10.287.130">
    <property type="match status" value="1"/>
</dbReference>
<evidence type="ECO:0000256" key="11">
    <source>
        <dbReference type="SAM" id="Phobius"/>
    </source>
</evidence>
<accession>A0ABY6BBM5</accession>
<dbReference type="SMART" id="SM00388">
    <property type="entry name" value="HisKA"/>
    <property type="match status" value="1"/>
</dbReference>
<evidence type="ECO:0000256" key="7">
    <source>
        <dbReference type="ARBA" id="ARBA00022777"/>
    </source>
</evidence>
<keyword evidence="6 11" id="KW-0812">Transmembrane</keyword>